<reference evidence="1 2" key="1">
    <citation type="submission" date="2014-04" db="EMBL/GenBank/DDBJ databases">
        <authorList>
            <consortium name="DOE Joint Genome Institute"/>
            <person name="Kuo A."/>
            <person name="Kohler A."/>
            <person name="Nagy L.G."/>
            <person name="Floudas D."/>
            <person name="Copeland A."/>
            <person name="Barry K.W."/>
            <person name="Cichocki N."/>
            <person name="Veneault-Fourrey C."/>
            <person name="LaButti K."/>
            <person name="Lindquist E.A."/>
            <person name="Lipzen A."/>
            <person name="Lundell T."/>
            <person name="Morin E."/>
            <person name="Murat C."/>
            <person name="Sun H."/>
            <person name="Tunlid A."/>
            <person name="Henrissat B."/>
            <person name="Grigoriev I.V."/>
            <person name="Hibbett D.S."/>
            <person name="Martin F."/>
            <person name="Nordberg H.P."/>
            <person name="Cantor M.N."/>
            <person name="Hua S.X."/>
        </authorList>
    </citation>
    <scope>NUCLEOTIDE SEQUENCE [LARGE SCALE GENOMIC DNA]</scope>
    <source>
        <strain evidence="1 2">Foug A</strain>
    </source>
</reference>
<keyword evidence="2" id="KW-1185">Reference proteome</keyword>
<dbReference type="Proteomes" id="UP000053989">
    <property type="component" value="Unassembled WGS sequence"/>
</dbReference>
<dbReference type="AlphaFoldDB" id="A0A0C3ACE8"/>
<dbReference type="EMBL" id="KN822041">
    <property type="protein sequence ID" value="KIM62582.1"/>
    <property type="molecule type" value="Genomic_DNA"/>
</dbReference>
<sequence length="133" mass="14951">MRSCRMGSLQFTQTRSICRHRFPIALQSHSDHMPPAASPRWPSIPGDFLPLLCSRSHRIHSPLPAHQMQPYSLQVHPAPLIRFLPRPDPTSQKNSLHSASPRSSQAFLNLASPLMWLNCCRVGCGRLWARAGP</sequence>
<reference evidence="2" key="2">
    <citation type="submission" date="2015-01" db="EMBL/GenBank/DDBJ databases">
        <title>Evolutionary Origins and Diversification of the Mycorrhizal Mutualists.</title>
        <authorList>
            <consortium name="DOE Joint Genome Institute"/>
            <consortium name="Mycorrhizal Genomics Consortium"/>
            <person name="Kohler A."/>
            <person name="Kuo A."/>
            <person name="Nagy L.G."/>
            <person name="Floudas D."/>
            <person name="Copeland A."/>
            <person name="Barry K.W."/>
            <person name="Cichocki N."/>
            <person name="Veneault-Fourrey C."/>
            <person name="LaButti K."/>
            <person name="Lindquist E.A."/>
            <person name="Lipzen A."/>
            <person name="Lundell T."/>
            <person name="Morin E."/>
            <person name="Murat C."/>
            <person name="Riley R."/>
            <person name="Ohm R."/>
            <person name="Sun H."/>
            <person name="Tunlid A."/>
            <person name="Henrissat B."/>
            <person name="Grigoriev I.V."/>
            <person name="Hibbett D.S."/>
            <person name="Martin F."/>
        </authorList>
    </citation>
    <scope>NUCLEOTIDE SEQUENCE [LARGE SCALE GENOMIC DNA]</scope>
    <source>
        <strain evidence="2">Foug A</strain>
    </source>
</reference>
<dbReference type="HOGENOM" id="CLU_1907928_0_0_1"/>
<evidence type="ECO:0000313" key="1">
    <source>
        <dbReference type="EMBL" id="KIM62582.1"/>
    </source>
</evidence>
<proteinExistence type="predicted"/>
<gene>
    <name evidence="1" type="ORF">SCLCIDRAFT_795303</name>
</gene>
<accession>A0A0C3ACE8</accession>
<protein>
    <submittedName>
        <fullName evidence="1">Uncharacterized protein</fullName>
    </submittedName>
</protein>
<dbReference type="InParanoid" id="A0A0C3ACE8"/>
<organism evidence="1 2">
    <name type="scientific">Scleroderma citrinum Foug A</name>
    <dbReference type="NCBI Taxonomy" id="1036808"/>
    <lineage>
        <taxon>Eukaryota</taxon>
        <taxon>Fungi</taxon>
        <taxon>Dikarya</taxon>
        <taxon>Basidiomycota</taxon>
        <taxon>Agaricomycotina</taxon>
        <taxon>Agaricomycetes</taxon>
        <taxon>Agaricomycetidae</taxon>
        <taxon>Boletales</taxon>
        <taxon>Sclerodermatineae</taxon>
        <taxon>Sclerodermataceae</taxon>
        <taxon>Scleroderma</taxon>
    </lineage>
</organism>
<name>A0A0C3ACE8_9AGAM</name>
<evidence type="ECO:0000313" key="2">
    <source>
        <dbReference type="Proteomes" id="UP000053989"/>
    </source>
</evidence>